<dbReference type="SMART" id="SM01321">
    <property type="entry name" value="Y1_Tnp"/>
    <property type="match status" value="1"/>
</dbReference>
<dbReference type="EMBL" id="JALKII010000007">
    <property type="protein sequence ID" value="MCK0538319.1"/>
    <property type="molecule type" value="Genomic_DNA"/>
</dbReference>
<dbReference type="Gene3D" id="3.30.70.1290">
    <property type="entry name" value="Transposase IS200-like"/>
    <property type="match status" value="1"/>
</dbReference>
<accession>A0ABT0E9J7</accession>
<evidence type="ECO:0000259" key="1">
    <source>
        <dbReference type="SMART" id="SM01321"/>
    </source>
</evidence>
<dbReference type="SUPFAM" id="SSF143422">
    <property type="entry name" value="Transposase IS200-like"/>
    <property type="match status" value="1"/>
</dbReference>
<dbReference type="PANTHER" id="PTHR34322:SF2">
    <property type="entry name" value="TRANSPOSASE IS200-LIKE DOMAIN-CONTAINING PROTEIN"/>
    <property type="match status" value="1"/>
</dbReference>
<dbReference type="PANTHER" id="PTHR34322">
    <property type="entry name" value="TRANSPOSASE, Y1_TNP DOMAIN-CONTAINING"/>
    <property type="match status" value="1"/>
</dbReference>
<dbReference type="RefSeq" id="WP_246952831.1">
    <property type="nucleotide sequence ID" value="NZ_JALKII010000007.1"/>
</dbReference>
<reference evidence="2" key="1">
    <citation type="submission" date="2022-04" db="EMBL/GenBank/DDBJ databases">
        <title>Alcanivorax sp. CY1518 draft genome sequence.</title>
        <authorList>
            <person name="Zhao G."/>
            <person name="An M."/>
        </authorList>
    </citation>
    <scope>NUCLEOTIDE SEQUENCE</scope>
    <source>
        <strain evidence="2">CY1518</strain>
    </source>
</reference>
<dbReference type="InterPro" id="IPR002686">
    <property type="entry name" value="Transposase_17"/>
</dbReference>
<evidence type="ECO:0000313" key="3">
    <source>
        <dbReference type="Proteomes" id="UP001165524"/>
    </source>
</evidence>
<dbReference type="InterPro" id="IPR036515">
    <property type="entry name" value="Transposase_17_sf"/>
</dbReference>
<dbReference type="Proteomes" id="UP001165524">
    <property type="component" value="Unassembled WGS sequence"/>
</dbReference>
<proteinExistence type="predicted"/>
<gene>
    <name evidence="2" type="ORF">MU846_11415</name>
</gene>
<protein>
    <submittedName>
        <fullName evidence="2">Transposase</fullName>
    </submittedName>
</protein>
<name>A0ABT0E9J7_9GAMM</name>
<evidence type="ECO:0000313" key="2">
    <source>
        <dbReference type="EMBL" id="MCK0538319.1"/>
    </source>
</evidence>
<feature type="domain" description="Transposase IS200-like" evidence="1">
    <location>
        <begin position="9"/>
        <end position="125"/>
    </location>
</feature>
<sequence>MNQTNRILIAATAHHIVRKTQGGMQVFRDGQDYRHCIHHIRELRETNSVAVHAWCLLPDRIHLLATAERQAADISDFMKSLSCRVTMRYKRRHMGAGSPWEPRFRSSPVQPGQWLLACMNYIERLPVLHGFVKTAFHYHHSSYRMRLGKTHIYWLDDAEDYKRLGHDAEARAEVYRDYFNAGLCASDRENIERAVNTGQVTGCAYFERELRGK</sequence>
<keyword evidence="3" id="KW-1185">Reference proteome</keyword>
<organism evidence="2 3">
    <name type="scientific">Alcanivorax quisquiliarum</name>
    <dbReference type="NCBI Taxonomy" id="2933565"/>
    <lineage>
        <taxon>Bacteria</taxon>
        <taxon>Pseudomonadati</taxon>
        <taxon>Pseudomonadota</taxon>
        <taxon>Gammaproteobacteria</taxon>
        <taxon>Oceanospirillales</taxon>
        <taxon>Alcanivoracaceae</taxon>
        <taxon>Alcanivorax</taxon>
    </lineage>
</organism>
<comment type="caution">
    <text evidence="2">The sequence shown here is derived from an EMBL/GenBank/DDBJ whole genome shotgun (WGS) entry which is preliminary data.</text>
</comment>
<dbReference type="Pfam" id="PF01797">
    <property type="entry name" value="Y1_Tnp"/>
    <property type="match status" value="1"/>
</dbReference>